<dbReference type="Proteomes" id="UP000822688">
    <property type="component" value="Chromosome 3"/>
</dbReference>
<dbReference type="AlphaFoldDB" id="A0A8T0IL22"/>
<dbReference type="EMBL" id="CM026423">
    <property type="protein sequence ID" value="KAG0583942.1"/>
    <property type="molecule type" value="Genomic_DNA"/>
</dbReference>
<proteinExistence type="predicted"/>
<keyword evidence="2" id="KW-1185">Reference proteome</keyword>
<organism evidence="1 2">
    <name type="scientific">Ceratodon purpureus</name>
    <name type="common">Fire moss</name>
    <name type="synonym">Dicranum purpureum</name>
    <dbReference type="NCBI Taxonomy" id="3225"/>
    <lineage>
        <taxon>Eukaryota</taxon>
        <taxon>Viridiplantae</taxon>
        <taxon>Streptophyta</taxon>
        <taxon>Embryophyta</taxon>
        <taxon>Bryophyta</taxon>
        <taxon>Bryophytina</taxon>
        <taxon>Bryopsida</taxon>
        <taxon>Dicranidae</taxon>
        <taxon>Pseudoditrichales</taxon>
        <taxon>Ditrichaceae</taxon>
        <taxon>Ceratodon</taxon>
    </lineage>
</organism>
<evidence type="ECO:0000313" key="2">
    <source>
        <dbReference type="Proteomes" id="UP000822688"/>
    </source>
</evidence>
<protein>
    <submittedName>
        <fullName evidence="1">Uncharacterized protein</fullName>
    </submittedName>
</protein>
<sequence length="110" mass="12398">MFVSRRRGATWCFSVPHFVNHSVSDEQGTGTMPIARNSIETRFLQIPKNIRESLFITKSGQEWPVGPSPLGIWPLKTPTRACSTFFLLYSKFVRACNPRETLPLSGLEGN</sequence>
<name>A0A8T0IL22_CERPU</name>
<evidence type="ECO:0000313" key="1">
    <source>
        <dbReference type="EMBL" id="KAG0583942.1"/>
    </source>
</evidence>
<reference evidence="1" key="1">
    <citation type="submission" date="2020-06" db="EMBL/GenBank/DDBJ databases">
        <title>WGS assembly of Ceratodon purpureus strain R40.</title>
        <authorList>
            <person name="Carey S.B."/>
            <person name="Jenkins J."/>
            <person name="Shu S."/>
            <person name="Lovell J.T."/>
            <person name="Sreedasyam A."/>
            <person name="Maumus F."/>
            <person name="Tiley G.P."/>
            <person name="Fernandez-Pozo N."/>
            <person name="Barry K."/>
            <person name="Chen C."/>
            <person name="Wang M."/>
            <person name="Lipzen A."/>
            <person name="Daum C."/>
            <person name="Saski C.A."/>
            <person name="Payton A.C."/>
            <person name="Mcbreen J.C."/>
            <person name="Conrad R.E."/>
            <person name="Kollar L.M."/>
            <person name="Olsson S."/>
            <person name="Huttunen S."/>
            <person name="Landis J.B."/>
            <person name="Wickett N.J."/>
            <person name="Johnson M.G."/>
            <person name="Rensing S.A."/>
            <person name="Grimwood J."/>
            <person name="Schmutz J."/>
            <person name="Mcdaniel S.F."/>
        </authorList>
    </citation>
    <scope>NUCLEOTIDE SEQUENCE</scope>
    <source>
        <strain evidence="1">R40</strain>
    </source>
</reference>
<gene>
    <name evidence="1" type="ORF">KC19_3G173600</name>
</gene>
<comment type="caution">
    <text evidence="1">The sequence shown here is derived from an EMBL/GenBank/DDBJ whole genome shotgun (WGS) entry which is preliminary data.</text>
</comment>
<accession>A0A8T0IL22</accession>